<keyword evidence="2" id="KW-1185">Reference proteome</keyword>
<name>A0ABT5SF11_9FLAO</name>
<sequence>MFFICFSTYAQKSGKKESHGEKIKALKIAFITEKLNLDTKEAEKFWPIYNKYNDLLYQLERVEKHKLVYIIKEANGIDAISEKEAKSIFEKNTNLDAKIHKIKMDYDNALTKVLSHKKILKLKITEREFIRNLMKKYRNKKI</sequence>
<evidence type="ECO:0000313" key="2">
    <source>
        <dbReference type="Proteomes" id="UP001151478"/>
    </source>
</evidence>
<evidence type="ECO:0000313" key="1">
    <source>
        <dbReference type="EMBL" id="MDD7916021.1"/>
    </source>
</evidence>
<reference evidence="1" key="1">
    <citation type="submission" date="2023-02" db="EMBL/GenBank/DDBJ databases">
        <title>Polaribacter ponticola sp. nov., isolated from seawater.</title>
        <authorList>
            <person name="Baek J.H."/>
            <person name="Kim J.M."/>
            <person name="Choi D.G."/>
            <person name="Jeon C.O."/>
        </authorList>
    </citation>
    <scope>NUCLEOTIDE SEQUENCE</scope>
    <source>
        <strain evidence="1">MSW5</strain>
    </source>
</reference>
<dbReference type="RefSeq" id="WP_265724332.1">
    <property type="nucleotide sequence ID" value="NZ_JAOSLC020000004.1"/>
</dbReference>
<dbReference type="Proteomes" id="UP001151478">
    <property type="component" value="Unassembled WGS sequence"/>
</dbReference>
<accession>A0ABT5SF11</accession>
<organism evidence="1 2">
    <name type="scientific">Polaribacter ponticola</name>
    <dbReference type="NCBI Taxonomy" id="2978475"/>
    <lineage>
        <taxon>Bacteria</taxon>
        <taxon>Pseudomonadati</taxon>
        <taxon>Bacteroidota</taxon>
        <taxon>Flavobacteriia</taxon>
        <taxon>Flavobacteriales</taxon>
        <taxon>Flavobacteriaceae</taxon>
    </lineage>
</organism>
<dbReference type="EMBL" id="JAOSLC020000004">
    <property type="protein sequence ID" value="MDD7916021.1"/>
    <property type="molecule type" value="Genomic_DNA"/>
</dbReference>
<comment type="caution">
    <text evidence="1">The sequence shown here is derived from an EMBL/GenBank/DDBJ whole genome shotgun (WGS) entry which is preliminary data.</text>
</comment>
<proteinExistence type="predicted"/>
<gene>
    <name evidence="1" type="ORF">N5A56_017100</name>
</gene>
<protein>
    <submittedName>
        <fullName evidence="1">Sensor of ECF-type sigma factor</fullName>
    </submittedName>
</protein>